<name>U5MPR3_CLOSA</name>
<evidence type="ECO:0000313" key="3">
    <source>
        <dbReference type="Proteomes" id="UP000017118"/>
    </source>
</evidence>
<keyword evidence="1" id="KW-1133">Transmembrane helix</keyword>
<dbReference type="SUPFAM" id="SSF50998">
    <property type="entry name" value="Quinoprotein alcohol dehydrogenase-like"/>
    <property type="match status" value="1"/>
</dbReference>
<evidence type="ECO:0000313" key="2">
    <source>
        <dbReference type="EMBL" id="AGX41392.1"/>
    </source>
</evidence>
<proteinExistence type="predicted"/>
<dbReference type="InterPro" id="IPR011047">
    <property type="entry name" value="Quinoprotein_ADH-like_sf"/>
</dbReference>
<dbReference type="Proteomes" id="UP000017118">
    <property type="component" value="Chromosome"/>
</dbReference>
<dbReference type="PATRIC" id="fig|1345695.3.peg.312"/>
<feature type="transmembrane region" description="Helical" evidence="1">
    <location>
        <begin position="7"/>
        <end position="27"/>
    </location>
</feature>
<dbReference type="AlphaFoldDB" id="U5MPR3"/>
<keyword evidence="1" id="KW-0812">Transmembrane</keyword>
<dbReference type="EMBL" id="CP006721">
    <property type="protein sequence ID" value="AGX41392.1"/>
    <property type="molecule type" value="Genomic_DNA"/>
</dbReference>
<keyword evidence="3" id="KW-1185">Reference proteome</keyword>
<keyword evidence="1" id="KW-0472">Membrane</keyword>
<organism evidence="2 3">
    <name type="scientific">Clostridium saccharobutylicum DSM 13864</name>
    <dbReference type="NCBI Taxonomy" id="1345695"/>
    <lineage>
        <taxon>Bacteria</taxon>
        <taxon>Bacillati</taxon>
        <taxon>Bacillota</taxon>
        <taxon>Clostridia</taxon>
        <taxon>Eubacteriales</taxon>
        <taxon>Clostridiaceae</taxon>
        <taxon>Clostridium</taxon>
    </lineage>
</organism>
<dbReference type="HOGENOM" id="CLU_070531_0_0_9"/>
<dbReference type="eggNOG" id="ENOG5030G1Y">
    <property type="taxonomic scope" value="Bacteria"/>
</dbReference>
<dbReference type="KEGG" id="csb:CLSA_c03420"/>
<evidence type="ECO:0000256" key="1">
    <source>
        <dbReference type="SAM" id="Phobius"/>
    </source>
</evidence>
<gene>
    <name evidence="2" type="ORF">CLSA_c03420</name>
</gene>
<sequence>MMYKNKKIYFLLSVIIIMILSLSFVLLHNRELKNICLIYSDSIEEDSEIVYLDRNFTIKKNIQIPARDIVTSCNKKDTVLLPTLSDNKLFEVDKDGIVKSSETDFGGNYIRCKNNEELILYNVSLEYNRINFISSDSQKKSLDIKESLLLSGDFDDENVYILGYKFDQNKEGDTFLFIIDKNDFKIKDQIKLMKNMRIYDTSLIDGKLFIGVDSKVDYLLYYDVKKSTLNKIEYKEYIKDGIMDTKKILYNDKYIFYLFLDGNILKLNRKDLNIIKNIKLNNKIILSGCLDKNQLYSLSVDINKNNQIGLVDVFDIDKLNNINNFSVGPIRNTTPRDIFILQ</sequence>
<reference evidence="2 3" key="1">
    <citation type="journal article" date="2013" name="Genome Announc.">
        <title>Complete Genome Sequence of the Solvent Producer Clostridium saccharobutylicum NCP262 (DSM 13864).</title>
        <authorList>
            <person name="Poehlein A."/>
            <person name="Hartwich K."/>
            <person name="Krabben P."/>
            <person name="Ehrenreich A."/>
            <person name="Liebl W."/>
            <person name="Durre P."/>
            <person name="Gottschalk G."/>
            <person name="Daniel R."/>
        </authorList>
    </citation>
    <scope>NUCLEOTIDE SEQUENCE [LARGE SCALE GENOMIC DNA]</scope>
    <source>
        <strain evidence="2">DSM 13864</strain>
    </source>
</reference>
<protein>
    <submittedName>
        <fullName evidence="2">Uncharacterized protein</fullName>
    </submittedName>
</protein>
<accession>U5MPR3</accession>